<keyword evidence="2" id="KW-1185">Reference proteome</keyword>
<dbReference type="OrthoDB" id="194386at2759"/>
<dbReference type="GO" id="GO:0008168">
    <property type="term" value="F:methyltransferase activity"/>
    <property type="evidence" value="ECO:0007669"/>
    <property type="project" value="UniProtKB-KW"/>
</dbReference>
<reference evidence="1 2" key="1">
    <citation type="submission" date="2014-04" db="EMBL/GenBank/DDBJ databases">
        <title>Comparative Genomics of Cryptosporidium Species.</title>
        <authorList>
            <person name="Silva J.C."/>
            <person name="Su Q."/>
            <person name="Chalmers R."/>
            <person name="Chibucos M.C."/>
            <person name="Elwin K."/>
            <person name="Godinez A."/>
            <person name="Guo F."/>
            <person name="Huynh K."/>
            <person name="Orvis J."/>
            <person name="Ott S."/>
            <person name="Sadzewicz L."/>
            <person name="Sengamalay N."/>
            <person name="Shetty A."/>
            <person name="Sun M."/>
            <person name="Tallon L."/>
            <person name="Xiao L."/>
            <person name="Zhang H."/>
            <person name="Fraser C.M."/>
            <person name="Zhu G."/>
            <person name="Kissinger J."/>
            <person name="Widmer G."/>
        </authorList>
    </citation>
    <scope>NUCLEOTIDE SEQUENCE [LARGE SCALE GENOMIC DNA]</scope>
    <source>
        <strain evidence="1 2">UKMEL1</strain>
    </source>
</reference>
<dbReference type="GO" id="GO:0032259">
    <property type="term" value="P:methylation"/>
    <property type="evidence" value="ECO:0007669"/>
    <property type="project" value="UniProtKB-KW"/>
</dbReference>
<accession>A0A2P4Z2P0</accession>
<dbReference type="Pfam" id="PF10294">
    <property type="entry name" value="Methyltransf_16"/>
    <property type="match status" value="1"/>
</dbReference>
<dbReference type="InterPro" id="IPR029063">
    <property type="entry name" value="SAM-dependent_MTases_sf"/>
</dbReference>
<dbReference type="PANTHER" id="PTHR14614:SF130">
    <property type="entry name" value="PROTEIN-LYSINE N-METHYLTRANSFERASE EEF2KMT"/>
    <property type="match status" value="1"/>
</dbReference>
<dbReference type="PANTHER" id="PTHR14614">
    <property type="entry name" value="HEPATOCELLULAR CARCINOMA-ASSOCIATED ANTIGEN"/>
    <property type="match status" value="1"/>
</dbReference>
<name>A0A2P4Z2P0_9CRYT</name>
<dbReference type="InterPro" id="IPR019410">
    <property type="entry name" value="Methyltransf_16"/>
</dbReference>
<comment type="caution">
    <text evidence="1">The sequence shown here is derived from an EMBL/GenBank/DDBJ whole genome shotgun (WGS) entry which is preliminary data.</text>
</comment>
<gene>
    <name evidence="1" type="ORF">CmeUKMEL1_11925</name>
</gene>
<dbReference type="SUPFAM" id="SSF53335">
    <property type="entry name" value="S-adenosyl-L-methionine-dependent methyltransferases"/>
    <property type="match status" value="1"/>
</dbReference>
<dbReference type="VEuPathDB" id="CryptoDB:CmeUKMEL1_11925"/>
<proteinExistence type="predicted"/>
<keyword evidence="1" id="KW-0489">Methyltransferase</keyword>
<dbReference type="AlphaFoldDB" id="A0A2P4Z2P0"/>
<sequence length="369" mass="41818">MNRLKNAIFTLQSIKTVISICMHIGLFKNLALQVDLVKNILNCEILKKYPLPSIYQRKLLCEIVKIIESAGDEVSDELYMHLSKLMGSCHSNLVSHIIITFPNNQTNINLNYSNLLNSGNFVFGFEECNLVGMRPWSAGYRLVEWLIHSVNLGRSVANSDLIELGSGIGISSIIPYSVLPIKSVCSTDHDPKIINNLRYNFEINGILLSSELEEHAKSNSDKKFARVMCLDWETINNNITKEILKPLKNPIIISSDVIYDNDLTILFVRALRLLLSSCNEKKFGSNYERCARNDHRNKSVKWDELQEADFSSISAYAISVNTVRNQHTIQYFVDCCIENGLTISRDSTVVPVIFNIELDISTVIFIISY</sequence>
<evidence type="ECO:0000313" key="2">
    <source>
        <dbReference type="Proteomes" id="UP000236928"/>
    </source>
</evidence>
<protein>
    <submittedName>
        <fullName evidence="1">Putative methyltransferase family protein</fullName>
    </submittedName>
</protein>
<dbReference type="Gene3D" id="3.40.50.150">
    <property type="entry name" value="Vaccinia Virus protein VP39"/>
    <property type="match status" value="1"/>
</dbReference>
<dbReference type="Proteomes" id="UP000236928">
    <property type="component" value="Unassembled WGS sequence"/>
</dbReference>
<evidence type="ECO:0000313" key="1">
    <source>
        <dbReference type="EMBL" id="POM84344.1"/>
    </source>
</evidence>
<dbReference type="EMBL" id="JIBK01000041">
    <property type="protein sequence ID" value="POM84344.1"/>
    <property type="molecule type" value="Genomic_DNA"/>
</dbReference>
<organism evidence="1 2">
    <name type="scientific">Cryptosporidium meleagridis</name>
    <dbReference type="NCBI Taxonomy" id="93969"/>
    <lineage>
        <taxon>Eukaryota</taxon>
        <taxon>Sar</taxon>
        <taxon>Alveolata</taxon>
        <taxon>Apicomplexa</taxon>
        <taxon>Conoidasida</taxon>
        <taxon>Coccidia</taxon>
        <taxon>Eucoccidiorida</taxon>
        <taxon>Eimeriorina</taxon>
        <taxon>Cryptosporidiidae</taxon>
        <taxon>Cryptosporidium</taxon>
    </lineage>
</organism>
<keyword evidence="1" id="KW-0808">Transferase</keyword>